<evidence type="ECO:0000256" key="6">
    <source>
        <dbReference type="ARBA" id="ARBA00044122"/>
    </source>
</evidence>
<dbReference type="InterPro" id="IPR000649">
    <property type="entry name" value="IF-2B-related"/>
</dbReference>
<keyword evidence="4" id="KW-0396">Initiation factor</keyword>
<dbReference type="GO" id="GO:0005829">
    <property type="term" value="C:cytosol"/>
    <property type="evidence" value="ECO:0007669"/>
    <property type="project" value="UniProtKB-SubCell"/>
</dbReference>
<evidence type="ECO:0000256" key="4">
    <source>
        <dbReference type="ARBA" id="ARBA00022540"/>
    </source>
</evidence>
<dbReference type="GO" id="GO:0005851">
    <property type="term" value="C:eukaryotic translation initiation factor 2B complex"/>
    <property type="evidence" value="ECO:0007669"/>
    <property type="project" value="TreeGrafter"/>
</dbReference>
<comment type="subcellular location">
    <subcellularLocation>
        <location evidence="1">Cytoplasm</location>
        <location evidence="1">Cytosol</location>
    </subcellularLocation>
</comment>
<dbReference type="InterPro" id="IPR037171">
    <property type="entry name" value="NagB/RpiA_transferase-like"/>
</dbReference>
<dbReference type="Proteomes" id="UP000315295">
    <property type="component" value="Unassembled WGS sequence"/>
</dbReference>
<keyword evidence="5" id="KW-0648">Protein biosynthesis</keyword>
<evidence type="ECO:0000256" key="8">
    <source>
        <dbReference type="ARBA" id="ARBA00046432"/>
    </source>
</evidence>
<gene>
    <name evidence="10" type="ORF">C1H46_006000</name>
</gene>
<feature type="non-terminal residue" evidence="10">
    <location>
        <position position="1"/>
    </location>
</feature>
<keyword evidence="11" id="KW-1185">Reference proteome</keyword>
<dbReference type="InterPro" id="IPR042529">
    <property type="entry name" value="IF_2B-like_C"/>
</dbReference>
<dbReference type="Pfam" id="PF01008">
    <property type="entry name" value="IF-2B"/>
    <property type="match status" value="1"/>
</dbReference>
<evidence type="ECO:0000256" key="1">
    <source>
        <dbReference type="ARBA" id="ARBA00004514"/>
    </source>
</evidence>
<dbReference type="PANTHER" id="PTHR45859:SF1">
    <property type="entry name" value="TRANSLATION INITIATION FACTOR EIF-2B SUBUNIT BETA"/>
    <property type="match status" value="1"/>
</dbReference>
<dbReference type="Gene3D" id="3.40.50.10470">
    <property type="entry name" value="Translation initiation factor eif-2b, domain 2"/>
    <property type="match status" value="1"/>
</dbReference>
<evidence type="ECO:0000313" key="11">
    <source>
        <dbReference type="Proteomes" id="UP000315295"/>
    </source>
</evidence>
<evidence type="ECO:0000256" key="9">
    <source>
        <dbReference type="RuleBase" id="RU003814"/>
    </source>
</evidence>
<reference evidence="10 11" key="1">
    <citation type="journal article" date="2019" name="G3 (Bethesda)">
        <title>Sequencing of a Wild Apple (Malus baccata) Genome Unravels the Differences Between Cultivated and Wild Apple Species Regarding Disease Resistance and Cold Tolerance.</title>
        <authorList>
            <person name="Chen X."/>
        </authorList>
    </citation>
    <scope>NUCLEOTIDE SEQUENCE [LARGE SCALE GENOMIC DNA]</scope>
    <source>
        <strain evidence="11">cv. Shandingzi</strain>
        <tissue evidence="10">Leaves</tissue>
    </source>
</reference>
<evidence type="ECO:0000256" key="2">
    <source>
        <dbReference type="ARBA" id="ARBA00007251"/>
    </source>
</evidence>
<accession>A0A540NBF5</accession>
<sequence>VLFINFCGGRKVECSRETARLTVELLRTVISAQKLPSPTNPAAALIEAVRGVGQRFIAANPVGPFAIGNIVRHIFHIIREEELSLCFYPLKAGIEIVMREMINQGIKTSAFPCLELTKVVTEAVNDLIEDIKTCHEQIADLMVELIHQKYLGHVIVKELAAKGIQITMITDSSVFAMISRVNMVIVGVHAVIANGGIIASVGTNMVALAAKKHAVPFVVVAGTLGIIKFEHIHTTFRGGPNPSYIYRLVSDFYSADDLGLHQKPAS</sequence>
<dbReference type="GO" id="GO:0003743">
    <property type="term" value="F:translation initiation factor activity"/>
    <property type="evidence" value="ECO:0007669"/>
    <property type="project" value="UniProtKB-KW"/>
</dbReference>
<dbReference type="EMBL" id="VIEB01000072">
    <property type="protein sequence ID" value="TQE08372.1"/>
    <property type="molecule type" value="Genomic_DNA"/>
</dbReference>
<evidence type="ECO:0000313" key="10">
    <source>
        <dbReference type="EMBL" id="TQE08372.1"/>
    </source>
</evidence>
<keyword evidence="3" id="KW-0963">Cytoplasm</keyword>
<dbReference type="PANTHER" id="PTHR45859">
    <property type="entry name" value="TRANSLATION INITIATION FACTOR EIF-2B SUBUNIT BETA"/>
    <property type="match status" value="1"/>
</dbReference>
<dbReference type="InterPro" id="IPR051855">
    <property type="entry name" value="eIF2B_beta_subunit"/>
</dbReference>
<dbReference type="SUPFAM" id="SSF100950">
    <property type="entry name" value="NagB/RpiA/CoA transferase-like"/>
    <property type="match status" value="1"/>
</dbReference>
<organism evidence="10 11">
    <name type="scientific">Malus baccata</name>
    <name type="common">Siberian crab apple</name>
    <name type="synonym">Pyrus baccata</name>
    <dbReference type="NCBI Taxonomy" id="106549"/>
    <lineage>
        <taxon>Eukaryota</taxon>
        <taxon>Viridiplantae</taxon>
        <taxon>Streptophyta</taxon>
        <taxon>Embryophyta</taxon>
        <taxon>Tracheophyta</taxon>
        <taxon>Spermatophyta</taxon>
        <taxon>Magnoliopsida</taxon>
        <taxon>eudicotyledons</taxon>
        <taxon>Gunneridae</taxon>
        <taxon>Pentapetalae</taxon>
        <taxon>rosids</taxon>
        <taxon>fabids</taxon>
        <taxon>Rosales</taxon>
        <taxon>Rosaceae</taxon>
        <taxon>Amygdaloideae</taxon>
        <taxon>Maleae</taxon>
        <taxon>Malus</taxon>
    </lineage>
</organism>
<dbReference type="STRING" id="106549.A0A540NBF5"/>
<proteinExistence type="inferred from homology"/>
<comment type="caution">
    <text evidence="10">The sequence shown here is derived from an EMBL/GenBank/DDBJ whole genome shotgun (WGS) entry which is preliminary data.</text>
</comment>
<evidence type="ECO:0000256" key="3">
    <source>
        <dbReference type="ARBA" id="ARBA00022490"/>
    </source>
</evidence>
<name>A0A540NBF5_MALBA</name>
<comment type="similarity">
    <text evidence="2 9">Belongs to the eIF-2B alpha/beta/delta subunits family.</text>
</comment>
<comment type="subunit">
    <text evidence="8">Component of the translation initiation factor 2B (eIF2B) complex which is a heterodecamer of two sets of five different subunits: alpha, beta, gamma, delta and epsilon. Subunits alpha, beta and delta comprise a regulatory subcomplex and subunits epsilon and gamma comprise a catalytic subcomplex. Within the complex, the hexameric regulatory complex resides at the center, with the two heterodimeric catalytic subcomplexes bound on opposite sides.</text>
</comment>
<evidence type="ECO:0000256" key="7">
    <source>
        <dbReference type="ARBA" id="ARBA00044228"/>
    </source>
</evidence>
<evidence type="ECO:0000256" key="5">
    <source>
        <dbReference type="ARBA" id="ARBA00022917"/>
    </source>
</evidence>
<dbReference type="GO" id="GO:0005085">
    <property type="term" value="F:guanyl-nucleotide exchange factor activity"/>
    <property type="evidence" value="ECO:0007669"/>
    <property type="project" value="TreeGrafter"/>
</dbReference>
<protein>
    <recommendedName>
        <fullName evidence="6">Translation initiation factor eIF2B subunit beta</fullName>
    </recommendedName>
    <alternativeName>
        <fullName evidence="7">eIF2B GDP-GTP exchange factor subunit beta</fullName>
    </alternativeName>
</protein>
<dbReference type="AlphaFoldDB" id="A0A540NBF5"/>